<dbReference type="PANTHER" id="PTHR11214">
    <property type="entry name" value="BETA-1,3-N-ACETYLGLUCOSAMINYLTRANSFERASE"/>
    <property type="match status" value="1"/>
</dbReference>
<evidence type="ECO:0000256" key="9">
    <source>
        <dbReference type="ARBA" id="ARBA00023136"/>
    </source>
</evidence>
<name>A0A1B0CLE9_LUTLO</name>
<keyword evidence="7" id="KW-1133">Transmembrane helix</keyword>
<keyword evidence="12" id="KW-0732">Signal</keyword>
<keyword evidence="4" id="KW-0808">Transferase</keyword>
<dbReference type="FunFam" id="3.90.550.50:FF:000001">
    <property type="entry name" value="Hexosyltransferase"/>
    <property type="match status" value="1"/>
</dbReference>
<dbReference type="Pfam" id="PF01762">
    <property type="entry name" value="Galactosyl_T"/>
    <property type="match status" value="1"/>
</dbReference>
<evidence type="ECO:0000256" key="12">
    <source>
        <dbReference type="SAM" id="SignalP"/>
    </source>
</evidence>
<dbReference type="VEuPathDB" id="VectorBase:LLONM1_004664"/>
<dbReference type="GO" id="GO:0000139">
    <property type="term" value="C:Golgi membrane"/>
    <property type="evidence" value="ECO:0007669"/>
    <property type="project" value="UniProtKB-SubCell"/>
</dbReference>
<comment type="subcellular location">
    <subcellularLocation>
        <location evidence="1 11">Golgi apparatus membrane</location>
        <topology evidence="1 11">Single-pass type II membrane protein</topology>
    </subcellularLocation>
</comment>
<keyword evidence="3 11" id="KW-0328">Glycosyltransferase</keyword>
<sequence length="348" mass="39984">MVFYERRSILVLFIGLLLCITIWRASQPQLVPTTELTFRYGLPSQHAASGGNATNHPNGIATLLATLDDDPPQRDKHKLIDLVNFEYIIEQKSCSELHVQPLVLILVHSAPGNGEKRALIRRTWGRDDVRARLLFLLGAVASPKVQGELEVENARHGDLVQGNFIDAYRNMTYKHAMALKWFTYSCPEAHFLLKTDDDVFVNSPTMFDFLENGVDRRRLVACYEVQEARVKRSYRSKWRVSTKEYPGKYYPAYCPGFSIIYSPDAVVLLYREAQRNPYFWIDDVHVTGTLVQKTNMTITPLNPLFLTRTQMNSIVNGRLNATSSLFFFTIPDLKEYEIVTLWKIVTER</sequence>
<dbReference type="EMBL" id="AJWK01017182">
    <property type="status" value="NOT_ANNOTATED_CDS"/>
    <property type="molecule type" value="Genomic_DNA"/>
</dbReference>
<dbReference type="EC" id="2.4.1.-" evidence="11"/>
<dbReference type="GO" id="GO:0006493">
    <property type="term" value="P:protein O-linked glycosylation"/>
    <property type="evidence" value="ECO:0007669"/>
    <property type="project" value="TreeGrafter"/>
</dbReference>
<organism evidence="13 14">
    <name type="scientific">Lutzomyia longipalpis</name>
    <name type="common">Sand fly</name>
    <dbReference type="NCBI Taxonomy" id="7200"/>
    <lineage>
        <taxon>Eukaryota</taxon>
        <taxon>Metazoa</taxon>
        <taxon>Ecdysozoa</taxon>
        <taxon>Arthropoda</taxon>
        <taxon>Hexapoda</taxon>
        <taxon>Insecta</taxon>
        <taxon>Pterygota</taxon>
        <taxon>Neoptera</taxon>
        <taxon>Endopterygota</taxon>
        <taxon>Diptera</taxon>
        <taxon>Nematocera</taxon>
        <taxon>Psychodoidea</taxon>
        <taxon>Psychodidae</taxon>
        <taxon>Lutzomyia</taxon>
        <taxon>Lutzomyia</taxon>
    </lineage>
</organism>
<keyword evidence="14" id="KW-1185">Reference proteome</keyword>
<feature type="signal peptide" evidence="12">
    <location>
        <begin position="1"/>
        <end position="25"/>
    </location>
</feature>
<dbReference type="InterPro" id="IPR002659">
    <property type="entry name" value="Glyco_trans_31"/>
</dbReference>
<evidence type="ECO:0000256" key="5">
    <source>
        <dbReference type="ARBA" id="ARBA00022692"/>
    </source>
</evidence>
<evidence type="ECO:0000313" key="13">
    <source>
        <dbReference type="EnsemblMetazoa" id="LLOJ005436-PA"/>
    </source>
</evidence>
<dbReference type="PANTHER" id="PTHR11214:SF376">
    <property type="entry name" value="HEXOSYLTRANSFERASE"/>
    <property type="match status" value="1"/>
</dbReference>
<keyword evidence="9" id="KW-0472">Membrane</keyword>
<keyword evidence="8 11" id="KW-0333">Golgi apparatus</keyword>
<dbReference type="EMBL" id="AJWK01017181">
    <property type="status" value="NOT_ANNOTATED_CDS"/>
    <property type="molecule type" value="Genomic_DNA"/>
</dbReference>
<dbReference type="GO" id="GO:0016758">
    <property type="term" value="F:hexosyltransferase activity"/>
    <property type="evidence" value="ECO:0007669"/>
    <property type="project" value="InterPro"/>
</dbReference>
<evidence type="ECO:0000256" key="6">
    <source>
        <dbReference type="ARBA" id="ARBA00022968"/>
    </source>
</evidence>
<comment type="similarity">
    <text evidence="2 11">Belongs to the glycosyltransferase 31 family.</text>
</comment>
<evidence type="ECO:0000256" key="3">
    <source>
        <dbReference type="ARBA" id="ARBA00022676"/>
    </source>
</evidence>
<dbReference type="EMBL" id="AJWK01017183">
    <property type="status" value="NOT_ANNOTATED_CDS"/>
    <property type="molecule type" value="Genomic_DNA"/>
</dbReference>
<evidence type="ECO:0000313" key="14">
    <source>
        <dbReference type="Proteomes" id="UP000092461"/>
    </source>
</evidence>
<dbReference type="VEuPathDB" id="VectorBase:LLOJ005436"/>
<keyword evidence="5" id="KW-0812">Transmembrane</keyword>
<evidence type="ECO:0000256" key="8">
    <source>
        <dbReference type="ARBA" id="ARBA00023034"/>
    </source>
</evidence>
<dbReference type="EnsemblMetazoa" id="LLOJ005436-RA">
    <property type="protein sequence ID" value="LLOJ005436-PA"/>
    <property type="gene ID" value="LLOJ005436"/>
</dbReference>
<evidence type="ECO:0000256" key="4">
    <source>
        <dbReference type="ARBA" id="ARBA00022679"/>
    </source>
</evidence>
<protein>
    <recommendedName>
        <fullName evidence="11">Hexosyltransferase</fullName>
        <ecNumber evidence="11">2.4.1.-</ecNumber>
    </recommendedName>
</protein>
<dbReference type="AlphaFoldDB" id="A0A1B0CLE9"/>
<evidence type="ECO:0000256" key="2">
    <source>
        <dbReference type="ARBA" id="ARBA00008661"/>
    </source>
</evidence>
<evidence type="ECO:0000256" key="11">
    <source>
        <dbReference type="RuleBase" id="RU363063"/>
    </source>
</evidence>
<evidence type="ECO:0000256" key="1">
    <source>
        <dbReference type="ARBA" id="ARBA00004323"/>
    </source>
</evidence>
<dbReference type="Proteomes" id="UP000092461">
    <property type="component" value="Unassembled WGS sequence"/>
</dbReference>
<proteinExistence type="inferred from homology"/>
<feature type="chain" id="PRO_5008405885" description="Hexosyltransferase" evidence="12">
    <location>
        <begin position="26"/>
        <end position="348"/>
    </location>
</feature>
<keyword evidence="6" id="KW-0735">Signal-anchor</keyword>
<dbReference type="Gene3D" id="3.90.550.50">
    <property type="match status" value="1"/>
</dbReference>
<evidence type="ECO:0000256" key="10">
    <source>
        <dbReference type="ARBA" id="ARBA00023180"/>
    </source>
</evidence>
<accession>A0A1B0CLE9</accession>
<keyword evidence="10" id="KW-0325">Glycoprotein</keyword>
<reference evidence="13" key="1">
    <citation type="submission" date="2020-05" db="UniProtKB">
        <authorList>
            <consortium name="EnsemblMetazoa"/>
        </authorList>
    </citation>
    <scope>IDENTIFICATION</scope>
    <source>
        <strain evidence="13">Jacobina</strain>
    </source>
</reference>
<evidence type="ECO:0000256" key="7">
    <source>
        <dbReference type="ARBA" id="ARBA00022989"/>
    </source>
</evidence>